<organism evidence="2 3">
    <name type="scientific">Pseudomonas fragi</name>
    <dbReference type="NCBI Taxonomy" id="296"/>
    <lineage>
        <taxon>Bacteria</taxon>
        <taxon>Pseudomonadati</taxon>
        <taxon>Pseudomonadota</taxon>
        <taxon>Gammaproteobacteria</taxon>
        <taxon>Pseudomonadales</taxon>
        <taxon>Pseudomonadaceae</taxon>
        <taxon>Pseudomonas</taxon>
    </lineage>
</organism>
<name>A0A449IHU3_PSEFR</name>
<dbReference type="EMBL" id="JAAQYX010000042">
    <property type="protein sequence ID" value="NNB51951.1"/>
    <property type="molecule type" value="Genomic_DNA"/>
</dbReference>
<evidence type="ECO:0000313" key="3">
    <source>
        <dbReference type="Proteomes" id="UP000330809"/>
    </source>
</evidence>
<dbReference type="AlphaFoldDB" id="A0A449IHU3"/>
<proteinExistence type="predicted"/>
<accession>A0A449IHU3</accession>
<reference evidence="1 4" key="2">
    <citation type="journal article" date="2020" name="Front. Microbiol.">
        <title>Genetic Organization of the aprX-lipA2 Operon Affects the Proteolytic Potential of Pseudomonas Species in Milk.</title>
        <authorList>
            <person name="Maier C."/>
            <person name="Huptas C."/>
            <person name="von Neubeck M."/>
            <person name="Scherer S."/>
            <person name="Wenning M."/>
            <person name="Lucking G."/>
        </authorList>
    </citation>
    <scope>NUCLEOTIDE SEQUENCE [LARGE SCALE GENOMIC DNA]</scope>
    <source>
        <strain evidence="1 4">WS 5094</strain>
    </source>
</reference>
<evidence type="ECO:0000313" key="2">
    <source>
        <dbReference type="EMBL" id="VFB18956.1"/>
    </source>
</evidence>
<protein>
    <submittedName>
        <fullName evidence="2">Uncharacterized protein</fullName>
    </submittedName>
</protein>
<evidence type="ECO:0000313" key="1">
    <source>
        <dbReference type="EMBL" id="NNB51951.1"/>
    </source>
</evidence>
<dbReference type="EMBL" id="CAACYJ010000024">
    <property type="protein sequence ID" value="VFB18956.1"/>
    <property type="molecule type" value="Genomic_DNA"/>
</dbReference>
<reference evidence="1" key="3">
    <citation type="submission" date="2020-03" db="EMBL/GenBank/DDBJ databases">
        <authorList>
            <person name="Maier C."/>
            <person name="Huptas C."/>
            <person name="von Neubeck M."/>
            <person name="Scherer S."/>
            <person name="Wenning M."/>
            <person name="Lucking G."/>
        </authorList>
    </citation>
    <scope>NUCLEOTIDE SEQUENCE</scope>
    <source>
        <strain evidence="1">WS 5094</strain>
    </source>
</reference>
<sequence>MTTSIGFGELRLAAAERHFSGMAVTAFLTEVEIVACSAVGVVHKHTLAGAGRFEDGRRIRTSDIHLMAHRSPYWILLTASGSCYVIVTFKGNNGRQSLNDFLKVLTGGFYPTPRHLQ</sequence>
<dbReference type="RefSeq" id="WP_095041499.1">
    <property type="nucleotide sequence ID" value="NZ_CAACYJ010000024.1"/>
</dbReference>
<evidence type="ECO:0000313" key="4">
    <source>
        <dbReference type="Proteomes" id="UP000564604"/>
    </source>
</evidence>
<dbReference type="Proteomes" id="UP000330809">
    <property type="component" value="Unassembled WGS sequence"/>
</dbReference>
<dbReference type="Proteomes" id="UP000564604">
    <property type="component" value="Unassembled WGS sequence"/>
</dbReference>
<reference evidence="2 3" key="1">
    <citation type="submission" date="2019-02" db="EMBL/GenBank/DDBJ databases">
        <authorList>
            <consortium name="Pathogen Informatics"/>
        </authorList>
    </citation>
    <scope>NUCLEOTIDE SEQUENCE [LARGE SCALE GENOMIC DNA]</scope>
    <source>
        <strain evidence="2 3">3012STDY7103891</strain>
    </source>
</reference>
<gene>
    <name evidence="1" type="ORF">HBN89_22245</name>
    <name evidence="2" type="ORF">NCTC10754_01525</name>
</gene>